<reference evidence="3" key="1">
    <citation type="submission" date="2016-06" db="EMBL/GenBank/DDBJ databases">
        <authorList>
            <person name="Varghese N."/>
            <person name="Submissions Spin"/>
        </authorList>
    </citation>
    <scope>NUCLEOTIDE SEQUENCE [LARGE SCALE GENOMIC DNA]</scope>
    <source>
        <strain evidence="3">DSM 43817</strain>
    </source>
</reference>
<dbReference type="PANTHER" id="PTHR43689">
    <property type="entry name" value="HYDROLASE"/>
    <property type="match status" value="1"/>
</dbReference>
<dbReference type="InterPro" id="IPR029058">
    <property type="entry name" value="AB_hydrolase_fold"/>
</dbReference>
<dbReference type="STRING" id="145854.GA0074692_1670"/>
<dbReference type="GO" id="GO:0003824">
    <property type="term" value="F:catalytic activity"/>
    <property type="evidence" value="ECO:0007669"/>
    <property type="project" value="UniProtKB-ARBA"/>
</dbReference>
<dbReference type="PANTHER" id="PTHR43689:SF8">
    <property type="entry name" value="ALPHA_BETA-HYDROLASES SUPERFAMILY PROTEIN"/>
    <property type="match status" value="1"/>
</dbReference>
<dbReference type="SUPFAM" id="SSF53474">
    <property type="entry name" value="alpha/beta-Hydrolases"/>
    <property type="match status" value="1"/>
</dbReference>
<dbReference type="Pfam" id="PF00561">
    <property type="entry name" value="Abhydrolase_1"/>
    <property type="match status" value="1"/>
</dbReference>
<dbReference type="Proteomes" id="UP000198959">
    <property type="component" value="Unassembled WGS sequence"/>
</dbReference>
<dbReference type="OrthoDB" id="3371334at2"/>
<feature type="domain" description="AB hydrolase-1" evidence="1">
    <location>
        <begin position="22"/>
        <end position="262"/>
    </location>
</feature>
<evidence type="ECO:0000259" key="1">
    <source>
        <dbReference type="Pfam" id="PF00561"/>
    </source>
</evidence>
<dbReference type="AlphaFoldDB" id="A0A1C6S3A6"/>
<gene>
    <name evidence="2" type="ORF">GA0074692_1670</name>
</gene>
<evidence type="ECO:0000313" key="2">
    <source>
        <dbReference type="EMBL" id="SCL23911.1"/>
    </source>
</evidence>
<dbReference type="EMBL" id="FMHW01000002">
    <property type="protein sequence ID" value="SCL23911.1"/>
    <property type="molecule type" value="Genomic_DNA"/>
</dbReference>
<organism evidence="2 3">
    <name type="scientific">Micromonospora pallida</name>
    <dbReference type="NCBI Taxonomy" id="145854"/>
    <lineage>
        <taxon>Bacteria</taxon>
        <taxon>Bacillati</taxon>
        <taxon>Actinomycetota</taxon>
        <taxon>Actinomycetes</taxon>
        <taxon>Micromonosporales</taxon>
        <taxon>Micromonosporaceae</taxon>
        <taxon>Micromonospora</taxon>
    </lineage>
</organism>
<dbReference type="InterPro" id="IPR000073">
    <property type="entry name" value="AB_hydrolase_1"/>
</dbReference>
<dbReference type="Gene3D" id="3.40.50.1820">
    <property type="entry name" value="alpha/beta hydrolase"/>
    <property type="match status" value="1"/>
</dbReference>
<protein>
    <submittedName>
        <fullName evidence="2">Pimeloyl-ACP methyl ester carboxylesterase</fullName>
    </submittedName>
</protein>
<proteinExistence type="predicted"/>
<sequence length="277" mass="30082">MTATWLTVNGRRVRYRVDGDGPPVLLLHGLGRSLEDWTEQHDLLRDRFRVYSLDLPGSGRSAPLDVPHTLPALADAVARFCDEVGITAPAHVAGNSLGGAVAMQLAVRHPARVASLVLVNSAGFGREVTPALRILAIRPLARILLRPSRFAARRTTRSVFHDPALVTEARIAHALALAREPHAARVMLETLRDLGGLRGVHPQWRTALLDAVAALPVPVLVTWGDHDLILPASHLAAARTRLPHARTHLFAGCGHLPQVEHAEKFSQLVTDFWATPG</sequence>
<dbReference type="PRINTS" id="PR00111">
    <property type="entry name" value="ABHYDROLASE"/>
</dbReference>
<name>A0A1C6S3A6_9ACTN</name>
<evidence type="ECO:0000313" key="3">
    <source>
        <dbReference type="Proteomes" id="UP000198959"/>
    </source>
</evidence>
<accession>A0A1C6S3A6</accession>
<dbReference type="RefSeq" id="WP_091641229.1">
    <property type="nucleotide sequence ID" value="NZ_FMHW01000002.1"/>
</dbReference>
<keyword evidence="3" id="KW-1185">Reference proteome</keyword>